<keyword evidence="1" id="KW-0808">Transferase</keyword>
<accession>A0A0A9DQK5</accession>
<reference evidence="1" key="1">
    <citation type="submission" date="2014-09" db="EMBL/GenBank/DDBJ databases">
        <authorList>
            <person name="Magalhaes I.L.F."/>
            <person name="Oliveira U."/>
            <person name="Santos F.R."/>
            <person name="Vidigal T.H.D.A."/>
            <person name="Brescovit A.D."/>
            <person name="Santos A.J."/>
        </authorList>
    </citation>
    <scope>NUCLEOTIDE SEQUENCE</scope>
    <source>
        <tissue evidence="1">Shoot tissue taken approximately 20 cm above the soil surface</tissue>
    </source>
</reference>
<proteinExistence type="predicted"/>
<evidence type="ECO:0000313" key="1">
    <source>
        <dbReference type="EMBL" id="JAD90061.1"/>
    </source>
</evidence>
<protein>
    <submittedName>
        <fullName evidence="1">Similar to 65 kD protein kinase</fullName>
    </submittedName>
</protein>
<dbReference type="EMBL" id="GBRH01207834">
    <property type="protein sequence ID" value="JAD90061.1"/>
    <property type="molecule type" value="Transcribed_RNA"/>
</dbReference>
<name>A0A0A9DQK5_ARUDO</name>
<organism evidence="1">
    <name type="scientific">Arundo donax</name>
    <name type="common">Giant reed</name>
    <name type="synonym">Donax arundinaceus</name>
    <dbReference type="NCBI Taxonomy" id="35708"/>
    <lineage>
        <taxon>Eukaryota</taxon>
        <taxon>Viridiplantae</taxon>
        <taxon>Streptophyta</taxon>
        <taxon>Embryophyta</taxon>
        <taxon>Tracheophyta</taxon>
        <taxon>Spermatophyta</taxon>
        <taxon>Magnoliopsida</taxon>
        <taxon>Liliopsida</taxon>
        <taxon>Poales</taxon>
        <taxon>Poaceae</taxon>
        <taxon>PACMAD clade</taxon>
        <taxon>Arundinoideae</taxon>
        <taxon>Arundineae</taxon>
        <taxon>Arundo</taxon>
    </lineage>
</organism>
<sequence length="286" mass="31618">MSRNNKEKKPLLSWHSGTHAARPLHRLVSSRFSPTATPTNQPFPAQWQPCSAVCWLSKRDLSSSFAERCTPPRLSFPSHHHPSLPLVTTHWQTMLRRAISSLPGHVASSQRRGYLTLILQNGTQKVQYNLAVAWKSAAASPSNIVRVLPPQGGKADAARVTLNSVEGETVIASADLMPAATFHSKSSCGRGREKSLVDIFVWPNQSRACATIMRRNGLLLILSNIVNLIQYHLLCHVGACQSLRICFNVDCYNLTTKVCQLVDDAYAPMPVIQQKSSWFNAYSSCS</sequence>
<keyword evidence="1" id="KW-0418">Kinase</keyword>
<dbReference type="AlphaFoldDB" id="A0A0A9DQK5"/>
<dbReference type="GO" id="GO:0016301">
    <property type="term" value="F:kinase activity"/>
    <property type="evidence" value="ECO:0007669"/>
    <property type="project" value="UniProtKB-KW"/>
</dbReference>
<reference evidence="1" key="2">
    <citation type="journal article" date="2015" name="Data Brief">
        <title>Shoot transcriptome of the giant reed, Arundo donax.</title>
        <authorList>
            <person name="Barrero R.A."/>
            <person name="Guerrero F.D."/>
            <person name="Moolhuijzen P."/>
            <person name="Goolsby J.A."/>
            <person name="Tidwell J."/>
            <person name="Bellgard S.E."/>
            <person name="Bellgard M.I."/>
        </authorList>
    </citation>
    <scope>NUCLEOTIDE SEQUENCE</scope>
    <source>
        <tissue evidence="1">Shoot tissue taken approximately 20 cm above the soil surface</tissue>
    </source>
</reference>